<keyword evidence="2" id="KW-1185">Reference proteome</keyword>
<evidence type="ECO:0000313" key="2">
    <source>
        <dbReference type="Proteomes" id="UP000219439"/>
    </source>
</evidence>
<gene>
    <name evidence="1" type="ORF">SAMN06265368_2123</name>
</gene>
<dbReference type="AlphaFoldDB" id="A0A285PFX4"/>
<sequence>MKFFVSKFRTVGFVLISLGMISLALAGGNLNHLHNPDPMPVASAMSHGEMMQDASGFMDCLDCEHSAEERSLHCGMQMPTLLPELPVFSDLQRDDYAPDAPHNLDALIAVPDTPPPRFL</sequence>
<dbReference type="Proteomes" id="UP000219439">
    <property type="component" value="Unassembled WGS sequence"/>
</dbReference>
<proteinExistence type="predicted"/>
<name>A0A285PFX4_9HYPH</name>
<dbReference type="EMBL" id="OBEL01000002">
    <property type="protein sequence ID" value="SNZ19046.1"/>
    <property type="molecule type" value="Genomic_DNA"/>
</dbReference>
<reference evidence="1 2" key="1">
    <citation type="submission" date="2017-09" db="EMBL/GenBank/DDBJ databases">
        <authorList>
            <person name="Ehlers B."/>
            <person name="Leendertz F.H."/>
        </authorList>
    </citation>
    <scope>NUCLEOTIDE SEQUENCE [LARGE SCALE GENOMIC DNA]</scope>
    <source>
        <strain evidence="1 2">DSM 18289</strain>
    </source>
</reference>
<organism evidence="1 2">
    <name type="scientific">Cohaesibacter gelatinilyticus</name>
    <dbReference type="NCBI Taxonomy" id="372072"/>
    <lineage>
        <taxon>Bacteria</taxon>
        <taxon>Pseudomonadati</taxon>
        <taxon>Pseudomonadota</taxon>
        <taxon>Alphaproteobacteria</taxon>
        <taxon>Hyphomicrobiales</taxon>
        <taxon>Cohaesibacteraceae</taxon>
    </lineage>
</organism>
<accession>A0A285PFX4</accession>
<evidence type="ECO:0000313" key="1">
    <source>
        <dbReference type="EMBL" id="SNZ19046.1"/>
    </source>
</evidence>
<protein>
    <submittedName>
        <fullName evidence="1">Uncharacterized protein</fullName>
    </submittedName>
</protein>